<dbReference type="Proteomes" id="UP000054729">
    <property type="component" value="Unassembled WGS sequence"/>
</dbReference>
<reference evidence="1 2" key="1">
    <citation type="submission" date="2015-11" db="EMBL/GenBank/DDBJ databases">
        <title>Genomic analysis of 38 Legionella species identifies large and diverse effector repertoires.</title>
        <authorList>
            <person name="Burstein D."/>
            <person name="Amaro F."/>
            <person name="Zusman T."/>
            <person name="Lifshitz Z."/>
            <person name="Cohen O."/>
            <person name="Gilbert J.A."/>
            <person name="Pupko T."/>
            <person name="Shuman H.A."/>
            <person name="Segal G."/>
        </authorList>
    </citation>
    <scope>NUCLEOTIDE SEQUENCE [LARGE SCALE GENOMIC DNA]</scope>
    <source>
        <strain evidence="1 2">ATCC 51914</strain>
    </source>
</reference>
<dbReference type="STRING" id="66969.Lwal_2301"/>
<protein>
    <submittedName>
        <fullName evidence="1">Uncharacterized protein</fullName>
    </submittedName>
</protein>
<name>A0A0W1A6G0_9GAMM</name>
<comment type="caution">
    <text evidence="1">The sequence shown here is derived from an EMBL/GenBank/DDBJ whole genome shotgun (WGS) entry which is preliminary data.</text>
</comment>
<accession>A0A0W1A6G0</accession>
<organism evidence="1 2">
    <name type="scientific">Legionella waltersii</name>
    <dbReference type="NCBI Taxonomy" id="66969"/>
    <lineage>
        <taxon>Bacteria</taxon>
        <taxon>Pseudomonadati</taxon>
        <taxon>Pseudomonadota</taxon>
        <taxon>Gammaproteobacteria</taxon>
        <taxon>Legionellales</taxon>
        <taxon>Legionellaceae</taxon>
        <taxon>Legionella</taxon>
    </lineage>
</organism>
<keyword evidence="2" id="KW-1185">Reference proteome</keyword>
<gene>
    <name evidence="1" type="ORF">Lwal_2301</name>
</gene>
<dbReference type="EMBL" id="LNZB01000051">
    <property type="protein sequence ID" value="KTD76579.1"/>
    <property type="molecule type" value="Genomic_DNA"/>
</dbReference>
<sequence>MIFHSDLRHTLPYFWLCPQSLLKQAGWINRPNGAALSGVIRFFYTARIAPLAYARGSVPSLLSESNASHSRE</sequence>
<dbReference type="PATRIC" id="fig|66969.6.peg.2503"/>
<dbReference type="AlphaFoldDB" id="A0A0W1A6G0"/>
<proteinExistence type="predicted"/>
<evidence type="ECO:0000313" key="2">
    <source>
        <dbReference type="Proteomes" id="UP000054729"/>
    </source>
</evidence>
<evidence type="ECO:0000313" key="1">
    <source>
        <dbReference type="EMBL" id="KTD76579.1"/>
    </source>
</evidence>